<dbReference type="PROSITE" id="PS00086">
    <property type="entry name" value="CYTOCHROME_P450"/>
    <property type="match status" value="1"/>
</dbReference>
<dbReference type="GO" id="GO:0004497">
    <property type="term" value="F:monooxygenase activity"/>
    <property type="evidence" value="ECO:0007669"/>
    <property type="project" value="UniProtKB-KW"/>
</dbReference>
<dbReference type="InterPro" id="IPR002401">
    <property type="entry name" value="Cyt_P450_E_grp-I"/>
</dbReference>
<dbReference type="InterPro" id="IPR017972">
    <property type="entry name" value="Cyt_P450_CS"/>
</dbReference>
<evidence type="ECO:0000256" key="3">
    <source>
        <dbReference type="ARBA" id="ARBA00022617"/>
    </source>
</evidence>
<comment type="similarity">
    <text evidence="2 12">Belongs to the cytochrome P450 family.</text>
</comment>
<evidence type="ECO:0000256" key="2">
    <source>
        <dbReference type="ARBA" id="ARBA00010617"/>
    </source>
</evidence>
<dbReference type="GO" id="GO:0016705">
    <property type="term" value="F:oxidoreductase activity, acting on paired donors, with incorporation or reduction of molecular oxygen"/>
    <property type="evidence" value="ECO:0007669"/>
    <property type="project" value="InterPro"/>
</dbReference>
<comment type="cofactor">
    <cofactor evidence="11">
        <name>heme</name>
        <dbReference type="ChEBI" id="CHEBI:30413"/>
    </cofactor>
</comment>
<sequence length="540" mass="61414">MDFAELYKRSIVVQAVVSAVAILILGSVVIVIYSCWISPVLAHRKLKRNGFKGPPPCFPLGNISDMRKNVTHKKSTVLSFDNHRQSFEITHDIHPIVFPYFSRWSRLHGKVFIYWLGTEPFVYVSDPEFLKQMSSGVMGKSWGKPRVFKNDRKPMFGNHGLLMVEGQDWVHHRHIITPAFSPSNLKAMAHVMVDSATIMLDQWSNILDSNNNKIEIDVENDITKMTAEIIARTSFGSNIVSDDNGRKVFEKLRAMQLTLFKSTRLVGVPFSKFIYQKRTQEAKKLGQEIDEILVSIIQSRKDSIGNNNDRGKDFLGIMLQDNSKNKKLSVEELVDECKTLFFSGHETTALALTWTLFLLALHPEWQNHLREEIKLVIGEGELLLNDLTNIGKLKKMGWVMNEVLRLYSAAPNVQRQAREDIQVGELIIPNGTNIWVDLVGMNHDSDLWGNDVNEFKPERFKEDTLHGGCKHKMGYLPFGFGGRMCIGRNFTIMEYKIVLILLLTRFSFTLSPSYNHSPAIMLSLRPTNGLPLIVQSIAIG</sequence>
<dbReference type="GO" id="GO:0033075">
    <property type="term" value="P:isoquinoline alkaloid biosynthetic process"/>
    <property type="evidence" value="ECO:0007669"/>
    <property type="project" value="UniProtKB-ARBA"/>
</dbReference>
<keyword evidence="5 11" id="KW-0479">Metal-binding</keyword>
<dbReference type="Pfam" id="PF00067">
    <property type="entry name" value="p450"/>
    <property type="match status" value="1"/>
</dbReference>
<evidence type="ECO:0000256" key="12">
    <source>
        <dbReference type="RuleBase" id="RU000461"/>
    </source>
</evidence>
<feature type="transmembrane region" description="Helical" evidence="13">
    <location>
        <begin position="12"/>
        <end position="42"/>
    </location>
</feature>
<protein>
    <recommendedName>
        <fullName evidence="16">Cytochrome P450</fullName>
    </recommendedName>
</protein>
<dbReference type="Proteomes" id="UP001202328">
    <property type="component" value="Unassembled WGS sequence"/>
</dbReference>
<evidence type="ECO:0000256" key="11">
    <source>
        <dbReference type="PIRSR" id="PIRSR602401-1"/>
    </source>
</evidence>
<dbReference type="PANTHER" id="PTHR24282:SF15">
    <property type="entry name" value="CYTOCHROME P450, FAMILY 715, SUBFAMILY A, POLYPEPTIDE 1"/>
    <property type="match status" value="1"/>
</dbReference>
<gene>
    <name evidence="14" type="ORF">MKW98_022157</name>
</gene>
<comment type="subcellular location">
    <subcellularLocation>
        <location evidence="1">Membrane</location>
    </subcellularLocation>
</comment>
<evidence type="ECO:0000256" key="6">
    <source>
        <dbReference type="ARBA" id="ARBA00022989"/>
    </source>
</evidence>
<evidence type="ECO:0000313" key="15">
    <source>
        <dbReference type="Proteomes" id="UP001202328"/>
    </source>
</evidence>
<keyword evidence="9 12" id="KW-0503">Monooxygenase</keyword>
<feature type="binding site" description="axial binding residue" evidence="11">
    <location>
        <position position="485"/>
    </location>
    <ligand>
        <name>heme</name>
        <dbReference type="ChEBI" id="CHEBI:30413"/>
    </ligand>
    <ligandPart>
        <name>Fe</name>
        <dbReference type="ChEBI" id="CHEBI:18248"/>
    </ligandPart>
</feature>
<reference evidence="14" key="1">
    <citation type="submission" date="2022-04" db="EMBL/GenBank/DDBJ databases">
        <title>A functionally conserved STORR gene fusion in Papaver species that diverged 16.8 million years ago.</title>
        <authorList>
            <person name="Catania T."/>
        </authorList>
    </citation>
    <scope>NUCLEOTIDE SEQUENCE</scope>
    <source>
        <strain evidence="14">S-188037</strain>
    </source>
</reference>
<proteinExistence type="inferred from homology"/>
<dbReference type="Gene3D" id="1.10.630.10">
    <property type="entry name" value="Cytochrome P450"/>
    <property type="match status" value="1"/>
</dbReference>
<dbReference type="PRINTS" id="PR00385">
    <property type="entry name" value="P450"/>
</dbReference>
<evidence type="ECO:0000256" key="4">
    <source>
        <dbReference type="ARBA" id="ARBA00022692"/>
    </source>
</evidence>
<keyword evidence="10 13" id="KW-0472">Membrane</keyword>
<evidence type="ECO:0000256" key="9">
    <source>
        <dbReference type="ARBA" id="ARBA00023033"/>
    </source>
</evidence>
<evidence type="ECO:0000313" key="14">
    <source>
        <dbReference type="EMBL" id="KAI3930508.1"/>
    </source>
</evidence>
<evidence type="ECO:0000256" key="13">
    <source>
        <dbReference type="SAM" id="Phobius"/>
    </source>
</evidence>
<dbReference type="InterPro" id="IPR036396">
    <property type="entry name" value="Cyt_P450_sf"/>
</dbReference>
<dbReference type="EMBL" id="JAJJMB010007362">
    <property type="protein sequence ID" value="KAI3930508.1"/>
    <property type="molecule type" value="Genomic_DNA"/>
</dbReference>
<keyword evidence="4 13" id="KW-0812">Transmembrane</keyword>
<dbReference type="InterPro" id="IPR050665">
    <property type="entry name" value="Cytochrome_P450_Monooxygen"/>
</dbReference>
<comment type="caution">
    <text evidence="14">The sequence shown here is derived from an EMBL/GenBank/DDBJ whole genome shotgun (WGS) entry which is preliminary data.</text>
</comment>
<evidence type="ECO:0008006" key="16">
    <source>
        <dbReference type="Google" id="ProtNLM"/>
    </source>
</evidence>
<dbReference type="SUPFAM" id="SSF48264">
    <property type="entry name" value="Cytochrome P450"/>
    <property type="match status" value="1"/>
</dbReference>
<evidence type="ECO:0000256" key="10">
    <source>
        <dbReference type="ARBA" id="ARBA00023136"/>
    </source>
</evidence>
<dbReference type="GO" id="GO:0020037">
    <property type="term" value="F:heme binding"/>
    <property type="evidence" value="ECO:0007669"/>
    <property type="project" value="InterPro"/>
</dbReference>
<dbReference type="InterPro" id="IPR001128">
    <property type="entry name" value="Cyt_P450"/>
</dbReference>
<dbReference type="GO" id="GO:0005506">
    <property type="term" value="F:iron ion binding"/>
    <property type="evidence" value="ECO:0007669"/>
    <property type="project" value="InterPro"/>
</dbReference>
<keyword evidence="3 11" id="KW-0349">Heme</keyword>
<keyword evidence="8 11" id="KW-0408">Iron</keyword>
<dbReference type="AlphaFoldDB" id="A0AAD4T0V3"/>
<keyword evidence="15" id="KW-1185">Reference proteome</keyword>
<dbReference type="PRINTS" id="PR00463">
    <property type="entry name" value="EP450I"/>
</dbReference>
<dbReference type="PANTHER" id="PTHR24282">
    <property type="entry name" value="CYTOCHROME P450 FAMILY MEMBER"/>
    <property type="match status" value="1"/>
</dbReference>
<evidence type="ECO:0000256" key="1">
    <source>
        <dbReference type="ARBA" id="ARBA00004370"/>
    </source>
</evidence>
<accession>A0AAD4T0V3</accession>
<dbReference type="GO" id="GO:0016020">
    <property type="term" value="C:membrane"/>
    <property type="evidence" value="ECO:0007669"/>
    <property type="project" value="UniProtKB-SubCell"/>
</dbReference>
<evidence type="ECO:0000256" key="5">
    <source>
        <dbReference type="ARBA" id="ARBA00022723"/>
    </source>
</evidence>
<evidence type="ECO:0000256" key="8">
    <source>
        <dbReference type="ARBA" id="ARBA00023004"/>
    </source>
</evidence>
<organism evidence="14 15">
    <name type="scientific">Papaver atlanticum</name>
    <dbReference type="NCBI Taxonomy" id="357466"/>
    <lineage>
        <taxon>Eukaryota</taxon>
        <taxon>Viridiplantae</taxon>
        <taxon>Streptophyta</taxon>
        <taxon>Embryophyta</taxon>
        <taxon>Tracheophyta</taxon>
        <taxon>Spermatophyta</taxon>
        <taxon>Magnoliopsida</taxon>
        <taxon>Ranunculales</taxon>
        <taxon>Papaveraceae</taxon>
        <taxon>Papaveroideae</taxon>
        <taxon>Papaver</taxon>
    </lineage>
</organism>
<keyword evidence="7 12" id="KW-0560">Oxidoreductase</keyword>
<keyword evidence="6 13" id="KW-1133">Transmembrane helix</keyword>
<name>A0AAD4T0V3_9MAGN</name>
<evidence type="ECO:0000256" key="7">
    <source>
        <dbReference type="ARBA" id="ARBA00023002"/>
    </source>
</evidence>